<comment type="caution">
    <text evidence="2">The sequence shown here is derived from an EMBL/GenBank/DDBJ whole genome shotgun (WGS) entry which is preliminary data.</text>
</comment>
<protein>
    <submittedName>
        <fullName evidence="2">Putative acr</fullName>
    </submittedName>
</protein>
<dbReference type="SUPFAM" id="SSF143447">
    <property type="entry name" value="AMMECR1-like"/>
    <property type="match status" value="1"/>
</dbReference>
<accession>A0A0W8EKN3</accession>
<evidence type="ECO:0000259" key="1">
    <source>
        <dbReference type="PROSITE" id="PS51112"/>
    </source>
</evidence>
<dbReference type="AlphaFoldDB" id="A0A0W8EKN3"/>
<name>A0A0W8EKN3_9ZZZZ</name>
<sequence length="85" mass="9486">MLSVPQPMRADPEQRPGAVEVGRHGLIVRGYGRSGLLLPQVPVEWKWNSTEFLDHTCMKAGLPAGCWKEAAVEIFTFEGQVFCEE</sequence>
<organism evidence="2">
    <name type="scientific">hydrocarbon metagenome</name>
    <dbReference type="NCBI Taxonomy" id="938273"/>
    <lineage>
        <taxon>unclassified sequences</taxon>
        <taxon>metagenomes</taxon>
        <taxon>ecological metagenomes</taxon>
    </lineage>
</organism>
<reference evidence="2" key="1">
    <citation type="journal article" date="2015" name="Proc. Natl. Acad. Sci. U.S.A.">
        <title>Networks of energetic and metabolic interactions define dynamics in microbial communities.</title>
        <authorList>
            <person name="Embree M."/>
            <person name="Liu J.K."/>
            <person name="Al-Bassam M.M."/>
            <person name="Zengler K."/>
        </authorList>
    </citation>
    <scope>NUCLEOTIDE SEQUENCE</scope>
</reference>
<evidence type="ECO:0000313" key="2">
    <source>
        <dbReference type="EMBL" id="KUG09225.1"/>
    </source>
</evidence>
<dbReference type="EMBL" id="LNQE01001755">
    <property type="protein sequence ID" value="KUG09225.1"/>
    <property type="molecule type" value="Genomic_DNA"/>
</dbReference>
<proteinExistence type="predicted"/>
<dbReference type="PROSITE" id="PS51112">
    <property type="entry name" value="AMMECR1"/>
    <property type="match status" value="1"/>
</dbReference>
<gene>
    <name evidence="2" type="ORF">ASZ90_016653</name>
</gene>
<dbReference type="Gene3D" id="3.30.1490.150">
    <property type="entry name" value="Hypothetical protein ph0010, domain 2"/>
    <property type="match status" value="1"/>
</dbReference>
<dbReference type="InterPro" id="IPR036071">
    <property type="entry name" value="AMMECR1_dom_sf"/>
</dbReference>
<feature type="domain" description="AMMECR1" evidence="1">
    <location>
        <begin position="1"/>
        <end position="85"/>
    </location>
</feature>
<dbReference type="InterPro" id="IPR002733">
    <property type="entry name" value="AMMECR1_domain"/>
</dbReference>
<dbReference type="Pfam" id="PF01871">
    <property type="entry name" value="AMMECR1"/>
    <property type="match status" value="1"/>
</dbReference>